<dbReference type="InterPro" id="IPR036397">
    <property type="entry name" value="RNaseH_sf"/>
</dbReference>
<dbReference type="Proteomes" id="UP000030758">
    <property type="component" value="Unassembled WGS sequence"/>
</dbReference>
<protein>
    <recommendedName>
        <fullName evidence="2">Mos1 transposase HTH domain-containing protein</fullName>
    </recommendedName>
</protein>
<dbReference type="EMBL" id="KL367526">
    <property type="protein sequence ID" value="KFD66295.1"/>
    <property type="molecule type" value="Genomic_DNA"/>
</dbReference>
<dbReference type="PANTHER" id="PTHR46060:SF1">
    <property type="entry name" value="MARINER MOS1 TRANSPOSASE-LIKE PROTEIN"/>
    <property type="match status" value="1"/>
</dbReference>
<evidence type="ECO:0000313" key="1">
    <source>
        <dbReference type="EMBL" id="KFD66295.1"/>
    </source>
</evidence>
<sequence length="369" mass="42267">MGQNMFNLISVIFGLVRRGSLIRRCASVMENLRFEVRANIKFLSKLGWQPRKIIQSLQQVYESSAPSKPVVYEWIRRFKEGREAIEDDRRAGRPATATSERTVALVRNLVEGDLRLTIRRIARMAGISLHSAFGILRETLGLRKLSARWVPKALREEQLVRRVNLSRELLTKIEANETGFFDRIVTGDETWIYQYDLESKIQSKQWLPRGSANPVRFKAERSARKVMATIFWESDGVILTDFLEGKRTVTASSYKAVLRKLKTALARKRRGKLHLGVLFRQDNAPAHSSRTVRTVLREFRWEAIPHLLYSADLAPPDFFLFPKLKEHLKGTLFDSMDDAKRAVSTWCNTQLQDSTRNVCGGGDTACRSA</sequence>
<evidence type="ECO:0008006" key="2">
    <source>
        <dbReference type="Google" id="ProtNLM"/>
    </source>
</evidence>
<gene>
    <name evidence="1" type="ORF">M514_21582</name>
</gene>
<accession>A0A085N9Z9</accession>
<reference evidence="1" key="1">
    <citation type="journal article" date="2014" name="Nat. Genet.">
        <title>Genome and transcriptome of the porcine whipworm Trichuris suis.</title>
        <authorList>
            <person name="Jex A.R."/>
            <person name="Nejsum P."/>
            <person name="Schwarz E.M."/>
            <person name="Hu L."/>
            <person name="Young N.D."/>
            <person name="Hall R.S."/>
            <person name="Korhonen P.K."/>
            <person name="Liao S."/>
            <person name="Thamsborg S."/>
            <person name="Xia J."/>
            <person name="Xu P."/>
            <person name="Wang S."/>
            <person name="Scheerlinck J.P."/>
            <person name="Hofmann A."/>
            <person name="Sternberg P.W."/>
            <person name="Wang J."/>
            <person name="Gasser R.B."/>
        </authorList>
    </citation>
    <scope>NUCLEOTIDE SEQUENCE [LARGE SCALE GENOMIC DNA]</scope>
    <source>
        <strain evidence="1">DCEP-RM93F</strain>
    </source>
</reference>
<dbReference type="InterPro" id="IPR001888">
    <property type="entry name" value="Transposase_1"/>
</dbReference>
<dbReference type="Pfam" id="PF01359">
    <property type="entry name" value="Transposase_1"/>
    <property type="match status" value="1"/>
</dbReference>
<name>A0A085N9Z9_9BILA</name>
<organism evidence="1">
    <name type="scientific">Trichuris suis</name>
    <name type="common">pig whipworm</name>
    <dbReference type="NCBI Taxonomy" id="68888"/>
    <lineage>
        <taxon>Eukaryota</taxon>
        <taxon>Metazoa</taxon>
        <taxon>Ecdysozoa</taxon>
        <taxon>Nematoda</taxon>
        <taxon>Enoplea</taxon>
        <taxon>Dorylaimia</taxon>
        <taxon>Trichinellida</taxon>
        <taxon>Trichuridae</taxon>
        <taxon>Trichuris</taxon>
    </lineage>
</organism>
<dbReference type="AlphaFoldDB" id="A0A085N9Z9"/>
<dbReference type="GO" id="GO:0003676">
    <property type="term" value="F:nucleic acid binding"/>
    <property type="evidence" value="ECO:0007669"/>
    <property type="project" value="InterPro"/>
</dbReference>
<proteinExistence type="predicted"/>
<dbReference type="PANTHER" id="PTHR46060">
    <property type="entry name" value="MARINER MOS1 TRANSPOSASE-LIKE PROTEIN"/>
    <property type="match status" value="1"/>
</dbReference>
<dbReference type="Gene3D" id="3.30.420.10">
    <property type="entry name" value="Ribonuclease H-like superfamily/Ribonuclease H"/>
    <property type="match status" value="1"/>
</dbReference>
<dbReference type="InterPro" id="IPR052709">
    <property type="entry name" value="Transposase-MT_Hybrid"/>
</dbReference>